<name>A0A814GXQ9_9BILA</name>
<dbReference type="Gene3D" id="3.60.110.10">
    <property type="entry name" value="Carbon-nitrogen hydrolase"/>
    <property type="match status" value="1"/>
</dbReference>
<reference evidence="5" key="1">
    <citation type="submission" date="2021-02" db="EMBL/GenBank/DDBJ databases">
        <authorList>
            <person name="Nowell W R."/>
        </authorList>
    </citation>
    <scope>NUCLEOTIDE SEQUENCE</scope>
    <source>
        <strain evidence="5">Ploen Becks lab</strain>
    </source>
</reference>
<dbReference type="PANTHER" id="PTHR23088:SF27">
    <property type="entry name" value="DEAMINATED GLUTATHIONE AMIDASE"/>
    <property type="match status" value="1"/>
</dbReference>
<dbReference type="InterPro" id="IPR036265">
    <property type="entry name" value="HIT-like_sf"/>
</dbReference>
<dbReference type="Pfam" id="PF00795">
    <property type="entry name" value="CN_hydrolase"/>
    <property type="match status" value="1"/>
</dbReference>
<feature type="domain" description="CN hydrolase" evidence="3">
    <location>
        <begin position="22"/>
        <end position="276"/>
    </location>
</feature>
<dbReference type="InterPro" id="IPR003010">
    <property type="entry name" value="C-N_Hydrolase"/>
</dbReference>
<dbReference type="OrthoDB" id="680339at2759"/>
<dbReference type="InterPro" id="IPR045254">
    <property type="entry name" value="Nit1/2_C-N_Hydrolase"/>
</dbReference>
<dbReference type="SUPFAM" id="SSF54197">
    <property type="entry name" value="HIT-like"/>
    <property type="match status" value="1"/>
</dbReference>
<dbReference type="InterPro" id="IPR011146">
    <property type="entry name" value="HIT-like"/>
</dbReference>
<comment type="caution">
    <text evidence="5">The sequence shown here is derived from an EMBL/GenBank/DDBJ whole genome shotgun (WGS) entry which is preliminary data.</text>
</comment>
<evidence type="ECO:0000256" key="2">
    <source>
        <dbReference type="PROSITE-ProRule" id="PRU00464"/>
    </source>
</evidence>
<proteinExistence type="predicted"/>
<protein>
    <submittedName>
        <fullName evidence="5">Uncharacterized protein</fullName>
    </submittedName>
</protein>
<evidence type="ECO:0000313" key="6">
    <source>
        <dbReference type="Proteomes" id="UP000663879"/>
    </source>
</evidence>
<accession>A0A814GXQ9</accession>
<gene>
    <name evidence="5" type="ORF">OXX778_LOCUS16493</name>
</gene>
<keyword evidence="1" id="KW-0378">Hydrolase</keyword>
<keyword evidence="6" id="KW-1185">Reference proteome</keyword>
<dbReference type="PANTHER" id="PTHR23088">
    <property type="entry name" value="NITRILASE-RELATED"/>
    <property type="match status" value="1"/>
</dbReference>
<organism evidence="5 6">
    <name type="scientific">Brachionus calyciflorus</name>
    <dbReference type="NCBI Taxonomy" id="104777"/>
    <lineage>
        <taxon>Eukaryota</taxon>
        <taxon>Metazoa</taxon>
        <taxon>Spiralia</taxon>
        <taxon>Gnathifera</taxon>
        <taxon>Rotifera</taxon>
        <taxon>Eurotatoria</taxon>
        <taxon>Monogononta</taxon>
        <taxon>Pseudotrocha</taxon>
        <taxon>Ploima</taxon>
        <taxon>Brachionidae</taxon>
        <taxon>Brachionus</taxon>
    </lineage>
</organism>
<feature type="domain" description="HIT" evidence="4">
    <location>
        <begin position="313"/>
        <end position="423"/>
    </location>
</feature>
<sequence>MSSVFVSSLSSSPNSSLSKAKHKIAICQLTCKENKNENFNICKKLITEAKSQGAEIVFLPEACDYIEQSTKASIEKGETLDGEFIENYKKLASDLQIWISIGSFHRKIENYDQTKIYNTNILVSNEGEIKSIYDKVHLFEVNLKNGDVITSLKESDYTQAGSEFFMPIETPFGTLGNCICYDLRFPQMSAILRKFGAQILSYPSVFTVPTGQAHWEILLRARAIENQCYVVASAQVGEHNQKRSSYGHSMVVDPWGKVLVDLKNESPCVKIVEIDLDYLKQVRNSMPISNSIRSDLYLQYPIVKKKIDRPFYNFSEKIKLDNKSVFLETQYCIGVVNIKPIVPGHVMIIPKEIRHRVEDMTSEEAIDLFHTAKYVAAELERHFNATSLNFGIQDGPDSGQSVKRYKYTSFSQPILKRLNNTRVDLAVIVENRLFFKTLL</sequence>
<dbReference type="SUPFAM" id="SSF56317">
    <property type="entry name" value="Carbon-nitrogen hydrolase"/>
    <property type="match status" value="1"/>
</dbReference>
<dbReference type="GO" id="GO:0016811">
    <property type="term" value="F:hydrolase activity, acting on carbon-nitrogen (but not peptide) bonds, in linear amides"/>
    <property type="evidence" value="ECO:0007669"/>
    <property type="project" value="InterPro"/>
</dbReference>
<comment type="caution">
    <text evidence="2">Lacks conserved residue(s) required for the propagation of feature annotation.</text>
</comment>
<evidence type="ECO:0000259" key="4">
    <source>
        <dbReference type="PROSITE" id="PS51084"/>
    </source>
</evidence>
<dbReference type="Pfam" id="PF01230">
    <property type="entry name" value="HIT"/>
    <property type="match status" value="1"/>
</dbReference>
<dbReference type="InterPro" id="IPR036526">
    <property type="entry name" value="C-N_Hydrolase_sf"/>
</dbReference>
<evidence type="ECO:0000256" key="1">
    <source>
        <dbReference type="ARBA" id="ARBA00022801"/>
    </source>
</evidence>
<dbReference type="PROSITE" id="PS50263">
    <property type="entry name" value="CN_HYDROLASE"/>
    <property type="match status" value="1"/>
</dbReference>
<dbReference type="PROSITE" id="PS51084">
    <property type="entry name" value="HIT_2"/>
    <property type="match status" value="1"/>
</dbReference>
<dbReference type="Gene3D" id="3.30.428.10">
    <property type="entry name" value="HIT-like"/>
    <property type="match status" value="1"/>
</dbReference>
<evidence type="ECO:0000313" key="5">
    <source>
        <dbReference type="EMBL" id="CAF1002737.1"/>
    </source>
</evidence>
<evidence type="ECO:0000259" key="3">
    <source>
        <dbReference type="PROSITE" id="PS50263"/>
    </source>
</evidence>
<dbReference type="EMBL" id="CAJNOC010003912">
    <property type="protein sequence ID" value="CAF1002737.1"/>
    <property type="molecule type" value="Genomic_DNA"/>
</dbReference>
<dbReference type="Proteomes" id="UP000663879">
    <property type="component" value="Unassembled WGS sequence"/>
</dbReference>
<dbReference type="CDD" id="cd07572">
    <property type="entry name" value="nit"/>
    <property type="match status" value="1"/>
</dbReference>
<dbReference type="AlphaFoldDB" id="A0A814GXQ9"/>
<dbReference type="InterPro" id="IPR001110">
    <property type="entry name" value="UPF0012_CS"/>
</dbReference>
<dbReference type="PROSITE" id="PS01227">
    <property type="entry name" value="UPF0012"/>
    <property type="match status" value="1"/>
</dbReference>